<dbReference type="SUPFAM" id="SSF110296">
    <property type="entry name" value="Oligoxyloglucan reducing end-specific cellobiohydrolase"/>
    <property type="match status" value="1"/>
</dbReference>
<feature type="non-terminal residue" evidence="1">
    <location>
        <position position="98"/>
    </location>
</feature>
<dbReference type="AlphaFoldDB" id="A0A382J4R9"/>
<accession>A0A382J4R9</accession>
<protein>
    <recommendedName>
        <fullName evidence="2">Sortilin N-terminal domain-containing protein</fullName>
    </recommendedName>
</protein>
<reference evidence="1" key="1">
    <citation type="submission" date="2018-05" db="EMBL/GenBank/DDBJ databases">
        <authorList>
            <person name="Lanie J.A."/>
            <person name="Ng W.-L."/>
            <person name="Kazmierczak K.M."/>
            <person name="Andrzejewski T.M."/>
            <person name="Davidsen T.M."/>
            <person name="Wayne K.J."/>
            <person name="Tettelin H."/>
            <person name="Glass J.I."/>
            <person name="Rusch D."/>
            <person name="Podicherti R."/>
            <person name="Tsui H.-C.T."/>
            <person name="Winkler M.E."/>
        </authorList>
    </citation>
    <scope>NUCLEOTIDE SEQUENCE</scope>
</reference>
<proteinExistence type="predicted"/>
<gene>
    <name evidence="1" type="ORF">METZ01_LOCUS260008</name>
</gene>
<organism evidence="1">
    <name type="scientific">marine metagenome</name>
    <dbReference type="NCBI Taxonomy" id="408172"/>
    <lineage>
        <taxon>unclassified sequences</taxon>
        <taxon>metagenomes</taxon>
        <taxon>ecological metagenomes</taxon>
    </lineage>
</organism>
<dbReference type="EMBL" id="UINC01071900">
    <property type="protein sequence ID" value="SVC07154.1"/>
    <property type="molecule type" value="Genomic_DNA"/>
</dbReference>
<evidence type="ECO:0008006" key="2">
    <source>
        <dbReference type="Google" id="ProtNLM"/>
    </source>
</evidence>
<evidence type="ECO:0000313" key="1">
    <source>
        <dbReference type="EMBL" id="SVC07154.1"/>
    </source>
</evidence>
<name>A0A382J4R9_9ZZZZ</name>
<dbReference type="Gene3D" id="2.130.10.10">
    <property type="entry name" value="YVTN repeat-like/Quinoprotein amine dehydrogenase"/>
    <property type="match status" value="1"/>
</dbReference>
<sequence>MANDSHSTYVYVGLGGEGENIGLGGMYRRADDTQEWQAINNGLPNEPQIRALLVQPQNPQTIYAGTQNGVYRSDDRGDHWQALDSHRGDVWSLALHPT</sequence>
<dbReference type="InterPro" id="IPR015943">
    <property type="entry name" value="WD40/YVTN_repeat-like_dom_sf"/>
</dbReference>